<comment type="caution">
    <text evidence="11">The sequence shown here is derived from an EMBL/GenBank/DDBJ whole genome shotgun (WGS) entry which is preliminary data.</text>
</comment>
<feature type="transmembrane region" description="Helical" evidence="10">
    <location>
        <begin position="154"/>
        <end position="172"/>
    </location>
</feature>
<comment type="pathway">
    <text evidence="2 10">Protein modification; protein glycosylation.</text>
</comment>
<evidence type="ECO:0000256" key="9">
    <source>
        <dbReference type="ARBA" id="ARBA00023136"/>
    </source>
</evidence>
<keyword evidence="8 10" id="KW-1133">Transmembrane helix</keyword>
<protein>
    <recommendedName>
        <fullName evidence="10">Alpha-1,3-glucosyltransferase</fullName>
        <ecNumber evidence="10">2.4.1.-</ecNumber>
    </recommendedName>
</protein>
<evidence type="ECO:0000256" key="4">
    <source>
        <dbReference type="ARBA" id="ARBA00022676"/>
    </source>
</evidence>
<feature type="transmembrane region" description="Helical" evidence="10">
    <location>
        <begin position="370"/>
        <end position="385"/>
    </location>
</feature>
<feature type="transmembrane region" description="Helical" evidence="10">
    <location>
        <begin position="131"/>
        <end position="148"/>
    </location>
</feature>
<feature type="transmembrane region" description="Helical" evidence="10">
    <location>
        <begin position="348"/>
        <end position="364"/>
    </location>
</feature>
<evidence type="ECO:0000313" key="11">
    <source>
        <dbReference type="EMBL" id="CAL1527996.1"/>
    </source>
</evidence>
<evidence type="ECO:0000256" key="1">
    <source>
        <dbReference type="ARBA" id="ARBA00004477"/>
    </source>
</evidence>
<dbReference type="Pfam" id="PF03155">
    <property type="entry name" value="Alg6_Alg8"/>
    <property type="match status" value="1"/>
</dbReference>
<sequence>MAVIWTLAGAATFVKILFMPAYRSTDFEVHRNWLAITHSLPLRQWYVDETSQWTLDYPPLFAWFEYILSLFAVNFDPKMLEVSNLNYASEGTVLFQRLSVIMTDFVYYYAVKEFQTINILSKHSPREKDRFSTTIQSIFLIFNIGLFIVDHIHFQYNGILFGIMLLSLIRILQGKTLEGAFWFAFLLNMKHIFMYIAPAYFIYLLRTFCFQADKPISLTRFSFFNFACLGAVVSGVFVFSFGPFIYFGQFIQVMSRLFPFKRGLLHAYWAPNFWALYSGLDKVLTIFGLKLGILNAGKVQSGSMTSGLVQEYNHTTLPSIPPGFSLLLVVFGMMPALLNLWNQRTVVSFLRTVILCGLTSYLFGWHVHEKAILMAIIPMALLVLNSKADARIYLILSTAGFYSLFPLLFTPMENLLKVLLLIQSCIFSFLSLGNIFSSMKRDGHSNQNNTEIFKLPYLPLLNLSESIYIWGFIPLGLFNSLGFWLWNIGERYPFLPLMLTSVYCSLGIIYSWLEFYRLALTDGDTQLYKFIQQFSEHSLSALGNRYKYFQHDGAESRQNKFNKNKRKH</sequence>
<keyword evidence="6 10" id="KW-0812">Transmembrane</keyword>
<evidence type="ECO:0000256" key="8">
    <source>
        <dbReference type="ARBA" id="ARBA00022989"/>
    </source>
</evidence>
<dbReference type="GO" id="GO:0042283">
    <property type="term" value="F:dolichyl pyrophosphate Glc1Man9GlcNAc2 alpha-1,3-glucosyltransferase activity"/>
    <property type="evidence" value="ECO:0007669"/>
    <property type="project" value="TreeGrafter"/>
</dbReference>
<evidence type="ECO:0000256" key="10">
    <source>
        <dbReference type="RuleBase" id="RU363110"/>
    </source>
</evidence>
<reference evidence="11 12" key="1">
    <citation type="submission" date="2024-04" db="EMBL/GenBank/DDBJ databases">
        <authorList>
            <consortium name="Genoscope - CEA"/>
            <person name="William W."/>
        </authorList>
    </citation>
    <scope>NUCLEOTIDE SEQUENCE [LARGE SCALE GENOMIC DNA]</scope>
</reference>
<dbReference type="EC" id="2.4.1.-" evidence="10"/>
<evidence type="ECO:0000313" key="12">
    <source>
        <dbReference type="Proteomes" id="UP001497497"/>
    </source>
</evidence>
<dbReference type="PANTHER" id="PTHR12413">
    <property type="entry name" value="DOLICHYL GLYCOSYLTRANSFERASE"/>
    <property type="match status" value="1"/>
</dbReference>
<evidence type="ECO:0000256" key="3">
    <source>
        <dbReference type="ARBA" id="ARBA00008715"/>
    </source>
</evidence>
<dbReference type="InterPro" id="IPR004856">
    <property type="entry name" value="Glyco_trans_ALG6/ALG8"/>
</dbReference>
<feature type="transmembrane region" description="Helical" evidence="10">
    <location>
        <begin position="492"/>
        <end position="513"/>
    </location>
</feature>
<feature type="transmembrane region" description="Helical" evidence="10">
    <location>
        <begin position="467"/>
        <end position="486"/>
    </location>
</feature>
<feature type="transmembrane region" description="Helical" evidence="10">
    <location>
        <begin position="223"/>
        <end position="247"/>
    </location>
</feature>
<evidence type="ECO:0000256" key="7">
    <source>
        <dbReference type="ARBA" id="ARBA00022824"/>
    </source>
</evidence>
<keyword evidence="9 10" id="KW-0472">Membrane</keyword>
<comment type="similarity">
    <text evidence="3 10">Belongs to the ALG6/ALG8 glucosyltransferase family.</text>
</comment>
<feature type="transmembrane region" description="Helical" evidence="10">
    <location>
        <begin position="323"/>
        <end position="341"/>
    </location>
</feature>
<dbReference type="EMBL" id="CAXITT010000025">
    <property type="protein sequence ID" value="CAL1527996.1"/>
    <property type="molecule type" value="Genomic_DNA"/>
</dbReference>
<feature type="transmembrane region" description="Helical" evidence="10">
    <location>
        <begin position="392"/>
        <end position="409"/>
    </location>
</feature>
<dbReference type="AlphaFoldDB" id="A0AAV2H703"/>
<dbReference type="GO" id="GO:0006487">
    <property type="term" value="P:protein N-linked glycosylation"/>
    <property type="evidence" value="ECO:0007669"/>
    <property type="project" value="TreeGrafter"/>
</dbReference>
<keyword evidence="4 10" id="KW-0328">Glycosyltransferase</keyword>
<keyword evidence="12" id="KW-1185">Reference proteome</keyword>
<proteinExistence type="inferred from homology"/>
<keyword evidence="7 10" id="KW-0256">Endoplasmic reticulum</keyword>
<evidence type="ECO:0000256" key="2">
    <source>
        <dbReference type="ARBA" id="ARBA00004922"/>
    </source>
</evidence>
<organism evidence="11 12">
    <name type="scientific">Lymnaea stagnalis</name>
    <name type="common">Great pond snail</name>
    <name type="synonym">Helix stagnalis</name>
    <dbReference type="NCBI Taxonomy" id="6523"/>
    <lineage>
        <taxon>Eukaryota</taxon>
        <taxon>Metazoa</taxon>
        <taxon>Spiralia</taxon>
        <taxon>Lophotrochozoa</taxon>
        <taxon>Mollusca</taxon>
        <taxon>Gastropoda</taxon>
        <taxon>Heterobranchia</taxon>
        <taxon>Euthyneura</taxon>
        <taxon>Panpulmonata</taxon>
        <taxon>Hygrophila</taxon>
        <taxon>Lymnaeoidea</taxon>
        <taxon>Lymnaeidae</taxon>
        <taxon>Lymnaea</taxon>
    </lineage>
</organism>
<name>A0AAV2H703_LYMST</name>
<gene>
    <name evidence="11" type="ORF">GSLYS_00002166001</name>
</gene>
<comment type="subcellular location">
    <subcellularLocation>
        <location evidence="1 10">Endoplasmic reticulum membrane</location>
        <topology evidence="1 10">Multi-pass membrane protein</topology>
    </subcellularLocation>
</comment>
<dbReference type="GO" id="GO:0005789">
    <property type="term" value="C:endoplasmic reticulum membrane"/>
    <property type="evidence" value="ECO:0007669"/>
    <property type="project" value="UniProtKB-SubCell"/>
</dbReference>
<dbReference type="PANTHER" id="PTHR12413:SF2">
    <property type="entry name" value="DOLICHYL PYROPHOSPHATE GLC1MAN9GLCNAC2 ALPHA-1,3-GLUCOSYLTRANSFERASE-RELATED"/>
    <property type="match status" value="1"/>
</dbReference>
<accession>A0AAV2H703</accession>
<evidence type="ECO:0000256" key="6">
    <source>
        <dbReference type="ARBA" id="ARBA00022692"/>
    </source>
</evidence>
<dbReference type="Proteomes" id="UP001497497">
    <property type="component" value="Unassembled WGS sequence"/>
</dbReference>
<keyword evidence="5 10" id="KW-0808">Transferase</keyword>
<feature type="transmembrane region" description="Helical" evidence="10">
    <location>
        <begin position="415"/>
        <end position="436"/>
    </location>
</feature>
<feature type="transmembrane region" description="Helical" evidence="10">
    <location>
        <begin position="179"/>
        <end position="203"/>
    </location>
</feature>
<evidence type="ECO:0000256" key="5">
    <source>
        <dbReference type="ARBA" id="ARBA00022679"/>
    </source>
</evidence>